<proteinExistence type="predicted"/>
<comment type="caution">
    <text evidence="1">The sequence shown here is derived from an EMBL/GenBank/DDBJ whole genome shotgun (WGS) entry which is preliminary data.</text>
</comment>
<sequence>MHTYSVDNTNTGSEPTLTSRVCLAVWFRKLINPGSTVAIVSMVFSRRHWFHQAGNTQLDVLNLLYLYLGTTRNLQLVTLQRTGTCLNGNRLSHAVRIQVGGFVMYTSSTPPALSYECWS</sequence>
<organism evidence="1 2">
    <name type="scientific">Protopolystoma xenopodis</name>
    <dbReference type="NCBI Taxonomy" id="117903"/>
    <lineage>
        <taxon>Eukaryota</taxon>
        <taxon>Metazoa</taxon>
        <taxon>Spiralia</taxon>
        <taxon>Lophotrochozoa</taxon>
        <taxon>Platyhelminthes</taxon>
        <taxon>Monogenea</taxon>
        <taxon>Polyopisthocotylea</taxon>
        <taxon>Polystomatidea</taxon>
        <taxon>Polystomatidae</taxon>
        <taxon>Protopolystoma</taxon>
    </lineage>
</organism>
<dbReference type="AlphaFoldDB" id="A0A3S5A8D6"/>
<accession>A0A3S5A8D6</accession>
<gene>
    <name evidence="1" type="ORF">PXEA_LOCUS23814</name>
</gene>
<keyword evidence="2" id="KW-1185">Reference proteome</keyword>
<name>A0A3S5A8D6_9PLAT</name>
<evidence type="ECO:0000313" key="1">
    <source>
        <dbReference type="EMBL" id="VEL30374.1"/>
    </source>
</evidence>
<evidence type="ECO:0000313" key="2">
    <source>
        <dbReference type="Proteomes" id="UP000784294"/>
    </source>
</evidence>
<protein>
    <submittedName>
        <fullName evidence="1">Uncharacterized protein</fullName>
    </submittedName>
</protein>
<dbReference type="Proteomes" id="UP000784294">
    <property type="component" value="Unassembled WGS sequence"/>
</dbReference>
<reference evidence="1" key="1">
    <citation type="submission" date="2018-11" db="EMBL/GenBank/DDBJ databases">
        <authorList>
            <consortium name="Pathogen Informatics"/>
        </authorList>
    </citation>
    <scope>NUCLEOTIDE SEQUENCE</scope>
</reference>
<dbReference type="EMBL" id="CAAALY010111778">
    <property type="protein sequence ID" value="VEL30374.1"/>
    <property type="molecule type" value="Genomic_DNA"/>
</dbReference>